<feature type="signal peptide" evidence="1">
    <location>
        <begin position="1"/>
        <end position="26"/>
    </location>
</feature>
<evidence type="ECO:0000256" key="1">
    <source>
        <dbReference type="SAM" id="SignalP"/>
    </source>
</evidence>
<name>A0ABQ5UT40_9HYPH</name>
<proteinExistence type="predicted"/>
<protein>
    <submittedName>
        <fullName evidence="2">Uncharacterized protein</fullName>
    </submittedName>
</protein>
<organism evidence="2 3">
    <name type="scientific">Maritalea porphyrae</name>
    <dbReference type="NCBI Taxonomy" id="880732"/>
    <lineage>
        <taxon>Bacteria</taxon>
        <taxon>Pseudomonadati</taxon>
        <taxon>Pseudomonadota</taxon>
        <taxon>Alphaproteobacteria</taxon>
        <taxon>Hyphomicrobiales</taxon>
        <taxon>Devosiaceae</taxon>
        <taxon>Maritalea</taxon>
    </lineage>
</organism>
<comment type="caution">
    <text evidence="2">The sequence shown here is derived from an EMBL/GenBank/DDBJ whole genome shotgun (WGS) entry which is preliminary data.</text>
</comment>
<evidence type="ECO:0000313" key="3">
    <source>
        <dbReference type="Proteomes" id="UP001161405"/>
    </source>
</evidence>
<dbReference type="RefSeq" id="WP_284364280.1">
    <property type="nucleotide sequence ID" value="NZ_BSNI01000002.1"/>
</dbReference>
<sequence length="222" mass="24648">MTHSTIGNVICALAMSTICLVAPAAAYSNSPISTPVPMASEGEPLSEGDERMIIPDAPEREERQGYQNLEIRRDLSLLPEKVRQARDELLAAAKSGDAEALRPIIKRQTNMPVLSFGAVLDPILFLRDSSNDGEGRELMAIMIELLEAPYAITPAENGEPEIYVWPAYASNDLENLSPKELIDVYKIVSHQDLEEMQLYGGWYFFRVGIDANGEWRYFVAGD</sequence>
<evidence type="ECO:0000313" key="2">
    <source>
        <dbReference type="EMBL" id="GLQ17837.1"/>
    </source>
</evidence>
<keyword evidence="3" id="KW-1185">Reference proteome</keyword>
<dbReference type="Proteomes" id="UP001161405">
    <property type="component" value="Unassembled WGS sequence"/>
</dbReference>
<dbReference type="EMBL" id="BSNI01000002">
    <property type="protein sequence ID" value="GLQ17837.1"/>
    <property type="molecule type" value="Genomic_DNA"/>
</dbReference>
<accession>A0ABQ5UT40</accession>
<gene>
    <name evidence="2" type="ORF">GCM10007879_20860</name>
</gene>
<keyword evidence="1" id="KW-0732">Signal</keyword>
<feature type="chain" id="PRO_5046968742" evidence="1">
    <location>
        <begin position="27"/>
        <end position="222"/>
    </location>
</feature>
<reference evidence="2" key="1">
    <citation type="journal article" date="2014" name="Int. J. Syst. Evol. Microbiol.">
        <title>Complete genome of a new Firmicutes species belonging to the dominant human colonic microbiota ('Ruminococcus bicirculans') reveals two chromosomes and a selective capacity to utilize plant glucans.</title>
        <authorList>
            <consortium name="NISC Comparative Sequencing Program"/>
            <person name="Wegmann U."/>
            <person name="Louis P."/>
            <person name="Goesmann A."/>
            <person name="Henrissat B."/>
            <person name="Duncan S.H."/>
            <person name="Flint H.J."/>
        </authorList>
    </citation>
    <scope>NUCLEOTIDE SEQUENCE</scope>
    <source>
        <strain evidence="2">NBRC 107169</strain>
    </source>
</reference>
<reference evidence="2" key="2">
    <citation type="submission" date="2023-01" db="EMBL/GenBank/DDBJ databases">
        <title>Draft genome sequence of Maritalea porphyrae strain NBRC 107169.</title>
        <authorList>
            <person name="Sun Q."/>
            <person name="Mori K."/>
        </authorList>
    </citation>
    <scope>NUCLEOTIDE SEQUENCE</scope>
    <source>
        <strain evidence="2">NBRC 107169</strain>
    </source>
</reference>